<dbReference type="Proteomes" id="UP000295518">
    <property type="component" value="Unassembled WGS sequence"/>
</dbReference>
<keyword evidence="1" id="KW-0812">Transmembrane</keyword>
<comment type="caution">
    <text evidence="2">The sequence shown here is derived from an EMBL/GenBank/DDBJ whole genome shotgun (WGS) entry which is preliminary data.</text>
</comment>
<proteinExistence type="predicted"/>
<feature type="transmembrane region" description="Helical" evidence="1">
    <location>
        <begin position="94"/>
        <end position="117"/>
    </location>
</feature>
<evidence type="ECO:0000256" key="1">
    <source>
        <dbReference type="SAM" id="Phobius"/>
    </source>
</evidence>
<dbReference type="EMBL" id="SNWN01000014">
    <property type="protein sequence ID" value="TDO19423.1"/>
    <property type="molecule type" value="Genomic_DNA"/>
</dbReference>
<keyword evidence="3" id="KW-1185">Reference proteome</keyword>
<organism evidence="2 3">
    <name type="scientific">Mycoplasma testudineum</name>
    <dbReference type="NCBI Taxonomy" id="244584"/>
    <lineage>
        <taxon>Bacteria</taxon>
        <taxon>Bacillati</taxon>
        <taxon>Mycoplasmatota</taxon>
        <taxon>Mollicutes</taxon>
        <taxon>Mycoplasmataceae</taxon>
        <taxon>Mycoplasma</taxon>
    </lineage>
</organism>
<name>A0A4R6IB42_9MOLU</name>
<dbReference type="AlphaFoldDB" id="A0A4R6IB42"/>
<keyword evidence="1" id="KW-0472">Membrane</keyword>
<evidence type="ECO:0000313" key="3">
    <source>
        <dbReference type="Proteomes" id="UP000295518"/>
    </source>
</evidence>
<dbReference type="InterPro" id="IPR025325">
    <property type="entry name" value="DUF4231"/>
</dbReference>
<sequence>MYFNFFMVAYKRALLNSKIYRVLFFLLNLISFSLILYSAVISVLHLAVVTSLAKSAERVAEQGIPLSQADIDYNNSLIYLRNLFTVGGAGESSFPIYTTMISASSSIVVSLISFFYIDTKYKNEKQRKKLLEFEKIKYEIGAGKYSDEDKKDMRLYEVSANIVSYIDPDVIRGDYEN</sequence>
<accession>A0A4R6IB42</accession>
<protein>
    <submittedName>
        <fullName evidence="2">Uncharacterized protein DUF4231</fullName>
    </submittedName>
</protein>
<evidence type="ECO:0000313" key="2">
    <source>
        <dbReference type="EMBL" id="TDO19423.1"/>
    </source>
</evidence>
<reference evidence="2 3" key="1">
    <citation type="submission" date="2019-03" db="EMBL/GenBank/DDBJ databases">
        <title>Genomic Encyclopedia of Archaeal and Bacterial Type Strains, Phase II (KMG-II): from individual species to whole genera.</title>
        <authorList>
            <person name="Goeker M."/>
        </authorList>
    </citation>
    <scope>NUCLEOTIDE SEQUENCE [LARGE SCALE GENOMIC DNA]</scope>
    <source>
        <strain evidence="2 3">ATCC 700618</strain>
    </source>
</reference>
<dbReference type="Pfam" id="PF14015">
    <property type="entry name" value="DUF4231"/>
    <property type="match status" value="1"/>
</dbReference>
<keyword evidence="1" id="KW-1133">Transmembrane helix</keyword>
<gene>
    <name evidence="2" type="ORF">EI74_0694</name>
</gene>
<dbReference type="OrthoDB" id="400374at2"/>
<dbReference type="RefSeq" id="WP_094254848.1">
    <property type="nucleotide sequence ID" value="NZ_NNCE01000006.1"/>
</dbReference>
<feature type="transmembrane region" description="Helical" evidence="1">
    <location>
        <begin position="21"/>
        <end position="48"/>
    </location>
</feature>